<evidence type="ECO:0000313" key="4">
    <source>
        <dbReference type="Proteomes" id="UP001149719"/>
    </source>
</evidence>
<dbReference type="PROSITE" id="PS50110">
    <property type="entry name" value="RESPONSE_REGULATORY"/>
    <property type="match status" value="1"/>
</dbReference>
<comment type="caution">
    <text evidence="3">The sequence shown here is derived from an EMBL/GenBank/DDBJ whole genome shotgun (WGS) entry which is preliminary data.</text>
</comment>
<dbReference type="EMBL" id="JAPUBN010000011">
    <property type="protein sequence ID" value="MCZ2720949.1"/>
    <property type="molecule type" value="Genomic_DNA"/>
</dbReference>
<evidence type="ECO:0000313" key="3">
    <source>
        <dbReference type="EMBL" id="MCZ2720949.1"/>
    </source>
</evidence>
<protein>
    <recommendedName>
        <fullName evidence="2">Response regulatory domain-containing protein</fullName>
    </recommendedName>
</protein>
<proteinExistence type="predicted"/>
<gene>
    <name evidence="3" type="ORF">O1D97_04630</name>
</gene>
<name>A0ABT4JRI0_9GAMM</name>
<dbReference type="Gene3D" id="3.40.50.2300">
    <property type="match status" value="1"/>
</dbReference>
<dbReference type="RefSeq" id="WP_269123238.1">
    <property type="nucleotide sequence ID" value="NZ_JAPUBN010000011.1"/>
</dbReference>
<dbReference type="InterPro" id="IPR011006">
    <property type="entry name" value="CheY-like_superfamily"/>
</dbReference>
<feature type="domain" description="Response regulatory" evidence="2">
    <location>
        <begin position="8"/>
        <end position="52"/>
    </location>
</feature>
<dbReference type="InterPro" id="IPR001789">
    <property type="entry name" value="Sig_transdc_resp-reg_receiver"/>
</dbReference>
<dbReference type="Proteomes" id="UP001149719">
    <property type="component" value="Unassembled WGS sequence"/>
</dbReference>
<organism evidence="3 4">
    <name type="scientific">Marinomonas phaeophyticola</name>
    <dbReference type="NCBI Taxonomy" id="3004091"/>
    <lineage>
        <taxon>Bacteria</taxon>
        <taxon>Pseudomonadati</taxon>
        <taxon>Pseudomonadota</taxon>
        <taxon>Gammaproteobacteria</taxon>
        <taxon>Oceanospirillales</taxon>
        <taxon>Oceanospirillaceae</taxon>
        <taxon>Marinomonas</taxon>
    </lineage>
</organism>
<reference evidence="3" key="1">
    <citation type="submission" date="2022-12" db="EMBL/GenBank/DDBJ databases">
        <title>Marinomonas 15G1-11 sp. nov, isolated from marine algae.</title>
        <authorList>
            <person name="Butt M."/>
            <person name="Choi D.G."/>
            <person name="Kim J.M."/>
            <person name="Lee J.K."/>
            <person name="Baek J.H."/>
            <person name="Jeon C.O."/>
        </authorList>
    </citation>
    <scope>NUCLEOTIDE SEQUENCE</scope>
    <source>
        <strain evidence="3">15G1-11</strain>
    </source>
</reference>
<keyword evidence="4" id="KW-1185">Reference proteome</keyword>
<dbReference type="SUPFAM" id="SSF52172">
    <property type="entry name" value="CheY-like"/>
    <property type="match status" value="1"/>
</dbReference>
<comment type="caution">
    <text evidence="1">Lacks conserved residue(s) required for the propagation of feature annotation.</text>
</comment>
<sequence>MKAGMGLCILVVEDDVSLTEGLLTALKREGYTVDALYDGIHAIEALSIDGRG</sequence>
<evidence type="ECO:0000259" key="2">
    <source>
        <dbReference type="PROSITE" id="PS50110"/>
    </source>
</evidence>
<evidence type="ECO:0000256" key="1">
    <source>
        <dbReference type="PROSITE-ProRule" id="PRU00169"/>
    </source>
</evidence>
<accession>A0ABT4JRI0</accession>